<proteinExistence type="predicted"/>
<sequence length="87" mass="9903">MSLFSCEESGSCLPQSKNGSPIINELPFFDLIKLISCNLSLQIYTGLYSLKQHQAKLVLINLFCNCQYKYDPFPTHLGFARQSDPHF</sequence>
<evidence type="ECO:0000313" key="1">
    <source>
        <dbReference type="EMBL" id="GEP23624.1"/>
    </source>
</evidence>
<organism evidence="1 2">
    <name type="scientific">Lentilactobacillus diolivorans</name>
    <dbReference type="NCBI Taxonomy" id="179838"/>
    <lineage>
        <taxon>Bacteria</taxon>
        <taxon>Bacillati</taxon>
        <taxon>Bacillota</taxon>
        <taxon>Bacilli</taxon>
        <taxon>Lactobacillales</taxon>
        <taxon>Lactobacillaceae</taxon>
        <taxon>Lentilactobacillus</taxon>
    </lineage>
</organism>
<comment type="caution">
    <text evidence="1">The sequence shown here is derived from an EMBL/GenBank/DDBJ whole genome shotgun (WGS) entry which is preliminary data.</text>
</comment>
<dbReference type="EMBL" id="BKAB01000015">
    <property type="protein sequence ID" value="GEP23624.1"/>
    <property type="molecule type" value="Genomic_DNA"/>
</dbReference>
<name>A0ABQ0XD92_9LACO</name>
<accession>A0ABQ0XD92</accession>
<protein>
    <submittedName>
        <fullName evidence="1">Uncharacterized protein</fullName>
    </submittedName>
</protein>
<evidence type="ECO:0000313" key="2">
    <source>
        <dbReference type="Proteomes" id="UP000321409"/>
    </source>
</evidence>
<dbReference type="Proteomes" id="UP000321409">
    <property type="component" value="Unassembled WGS sequence"/>
</dbReference>
<gene>
    <name evidence="1" type="ORF">LDI01_12170</name>
</gene>
<reference evidence="1 2" key="1">
    <citation type="submission" date="2019-07" db="EMBL/GenBank/DDBJ databases">
        <title>Whole genome shotgun sequence of Lactobacillus diolivorans NBRC 107869.</title>
        <authorList>
            <person name="Hosoyama A."/>
            <person name="Uohara A."/>
            <person name="Ohji S."/>
            <person name="Ichikawa N."/>
        </authorList>
    </citation>
    <scope>NUCLEOTIDE SEQUENCE [LARGE SCALE GENOMIC DNA]</scope>
    <source>
        <strain evidence="1 2">NBRC 107869</strain>
    </source>
</reference>
<keyword evidence="2" id="KW-1185">Reference proteome</keyword>